<feature type="compositionally biased region" description="Acidic residues" evidence="1">
    <location>
        <begin position="66"/>
        <end position="75"/>
    </location>
</feature>
<dbReference type="STRING" id="246409.I1CW52"/>
<dbReference type="RefSeq" id="XP_067528078.1">
    <property type="nucleotide sequence ID" value="XM_067671977.1"/>
</dbReference>
<dbReference type="InterPro" id="IPR004242">
    <property type="entry name" value="Transposase_21"/>
</dbReference>
<accession>I1CW52</accession>
<dbReference type="Pfam" id="PF02992">
    <property type="entry name" value="Transposase_21"/>
    <property type="match status" value="1"/>
</dbReference>
<sequence>MNNFNATKIVCTCSECIKHPNGYRMLAKRTKYNRANVKKKTESRRANETNDHEEETIEYSSAIPEPESEDGMSIDEEERMSDEQQLHHLLLLFIVLFQAKHLSVKAGEDLLAFLSFFVRALGHGMEIPTKISTARTMVCEQSSQTRAPMRQFTFIGSSLKPVLEFPYNSIVETLKKFFVRPTFETEIEEWRHRHVEEGVFYDIYDGRVWNSLVDSAGEPFVNRSRSLMVSLNVDWFQPSDGMHYSCGGVYLTINNLPRSSRMKVSNIILVGMIPGPGEPTDDQLQNFMRPMIAELNTLYGGIMMPTYQNRNGEMVRVALMSVNCDIPAARKVAGFMGQSAHKACNKCSTVFSRISTGANSTKPDFSDFDDEHWILRNNTQQRQEAYAWLNATHITQQRTLQTNTGSTPKRMVEVWVDHGLLTTSDFKAMADESASIIIPSQYSKIPKSKIESTFGNMKADEWRTWCVVLSPFLLKQRLVGEHFANWMRYVEATFGKTCARLYGKESITPNMHMHMHLKECFLDFGPSCCIMV</sequence>
<proteinExistence type="predicted"/>
<evidence type="ECO:0008006" key="4">
    <source>
        <dbReference type="Google" id="ProtNLM"/>
    </source>
</evidence>
<protein>
    <recommendedName>
        <fullName evidence="4">Transposase domain-containing protein</fullName>
    </recommendedName>
</protein>
<evidence type="ECO:0000313" key="3">
    <source>
        <dbReference type="Proteomes" id="UP000009138"/>
    </source>
</evidence>
<evidence type="ECO:0000256" key="1">
    <source>
        <dbReference type="SAM" id="MobiDB-lite"/>
    </source>
</evidence>
<dbReference type="Proteomes" id="UP000009138">
    <property type="component" value="Unassembled WGS sequence"/>
</dbReference>
<dbReference type="GeneID" id="93624358"/>
<dbReference type="InParanoid" id="I1CW52"/>
<dbReference type="PANTHER" id="PTHR46579">
    <property type="entry name" value="F5/8 TYPE C DOMAIN-CONTAINING PROTEIN-RELATED"/>
    <property type="match status" value="1"/>
</dbReference>
<organism evidence="2 3">
    <name type="scientific">Rhizopus delemar (strain RA 99-880 / ATCC MYA-4621 / FGSC 9543 / NRRL 43880)</name>
    <name type="common">Mucormycosis agent</name>
    <name type="synonym">Rhizopus arrhizus var. delemar</name>
    <dbReference type="NCBI Taxonomy" id="246409"/>
    <lineage>
        <taxon>Eukaryota</taxon>
        <taxon>Fungi</taxon>
        <taxon>Fungi incertae sedis</taxon>
        <taxon>Mucoromycota</taxon>
        <taxon>Mucoromycotina</taxon>
        <taxon>Mucoromycetes</taxon>
        <taxon>Mucorales</taxon>
        <taxon>Mucorineae</taxon>
        <taxon>Rhizopodaceae</taxon>
        <taxon>Rhizopus</taxon>
    </lineage>
</organism>
<dbReference type="eggNOG" id="ENOG502S0SA">
    <property type="taxonomic scope" value="Eukaryota"/>
</dbReference>
<feature type="compositionally biased region" description="Basic and acidic residues" evidence="1">
    <location>
        <begin position="39"/>
        <end position="50"/>
    </location>
</feature>
<reference evidence="2 3" key="1">
    <citation type="journal article" date="2009" name="PLoS Genet.">
        <title>Genomic analysis of the basal lineage fungus Rhizopus oryzae reveals a whole-genome duplication.</title>
        <authorList>
            <person name="Ma L.-J."/>
            <person name="Ibrahim A.S."/>
            <person name="Skory C."/>
            <person name="Grabherr M.G."/>
            <person name="Burger G."/>
            <person name="Butler M."/>
            <person name="Elias M."/>
            <person name="Idnurm A."/>
            <person name="Lang B.F."/>
            <person name="Sone T."/>
            <person name="Abe A."/>
            <person name="Calvo S.E."/>
            <person name="Corrochano L.M."/>
            <person name="Engels R."/>
            <person name="Fu J."/>
            <person name="Hansberg W."/>
            <person name="Kim J.-M."/>
            <person name="Kodira C.D."/>
            <person name="Koehrsen M.J."/>
            <person name="Liu B."/>
            <person name="Miranda-Saavedra D."/>
            <person name="O'Leary S."/>
            <person name="Ortiz-Castellanos L."/>
            <person name="Poulter R."/>
            <person name="Rodriguez-Romero J."/>
            <person name="Ruiz-Herrera J."/>
            <person name="Shen Y.-Q."/>
            <person name="Zeng Q."/>
            <person name="Galagan J."/>
            <person name="Birren B.W."/>
            <person name="Cuomo C.A."/>
            <person name="Wickes B.L."/>
        </authorList>
    </citation>
    <scope>NUCLEOTIDE SEQUENCE [LARGE SCALE GENOMIC DNA]</scope>
    <source>
        <strain evidence="3">RA 99-880 / ATCC MYA-4621 / FGSC 9543 / NRRL 43880</strain>
    </source>
</reference>
<evidence type="ECO:0000313" key="2">
    <source>
        <dbReference type="EMBL" id="EIE92682.1"/>
    </source>
</evidence>
<dbReference type="PANTHER" id="PTHR46579:SF2">
    <property type="entry name" value="C2H2-TYPE DOMAIN-CONTAINING PROTEIN"/>
    <property type="match status" value="1"/>
</dbReference>
<dbReference type="AlphaFoldDB" id="I1CW52"/>
<name>I1CW52_RHIO9</name>
<dbReference type="EMBL" id="GG669535">
    <property type="protein sequence ID" value="EIE92682.1"/>
    <property type="molecule type" value="Genomic_DNA"/>
</dbReference>
<dbReference type="VEuPathDB" id="FungiDB:RO3G_17393"/>
<gene>
    <name evidence="2" type="ORF">RO3G_17393</name>
</gene>
<keyword evidence="3" id="KW-1185">Reference proteome</keyword>
<feature type="region of interest" description="Disordered" evidence="1">
    <location>
        <begin position="36"/>
        <end position="75"/>
    </location>
</feature>